<organism evidence="1 2">
    <name type="scientific">Pistacia integerrima</name>
    <dbReference type="NCBI Taxonomy" id="434235"/>
    <lineage>
        <taxon>Eukaryota</taxon>
        <taxon>Viridiplantae</taxon>
        <taxon>Streptophyta</taxon>
        <taxon>Embryophyta</taxon>
        <taxon>Tracheophyta</taxon>
        <taxon>Spermatophyta</taxon>
        <taxon>Magnoliopsida</taxon>
        <taxon>eudicotyledons</taxon>
        <taxon>Gunneridae</taxon>
        <taxon>Pentapetalae</taxon>
        <taxon>rosids</taxon>
        <taxon>malvids</taxon>
        <taxon>Sapindales</taxon>
        <taxon>Anacardiaceae</taxon>
        <taxon>Pistacia</taxon>
    </lineage>
</organism>
<reference evidence="2" key="1">
    <citation type="journal article" date="2023" name="G3 (Bethesda)">
        <title>Genome assembly and association tests identify interacting loci associated with vigor, precocity, and sex in interspecific pistachio rootstocks.</title>
        <authorList>
            <person name="Palmer W."/>
            <person name="Jacygrad E."/>
            <person name="Sagayaradj S."/>
            <person name="Cavanaugh K."/>
            <person name="Han R."/>
            <person name="Bertier L."/>
            <person name="Beede B."/>
            <person name="Kafkas S."/>
            <person name="Golino D."/>
            <person name="Preece J."/>
            <person name="Michelmore R."/>
        </authorList>
    </citation>
    <scope>NUCLEOTIDE SEQUENCE [LARGE SCALE GENOMIC DNA]</scope>
</reference>
<dbReference type="EMBL" id="CM047744">
    <property type="protein sequence ID" value="KAJ0027178.1"/>
    <property type="molecule type" value="Genomic_DNA"/>
</dbReference>
<sequence>MSPEQSQYIWRKTIPQIEVGMGSGVFTSHRSARFVLISD</sequence>
<evidence type="ECO:0000313" key="2">
    <source>
        <dbReference type="Proteomes" id="UP001163603"/>
    </source>
</evidence>
<accession>A0ACC0XZ61</accession>
<keyword evidence="2" id="KW-1185">Reference proteome</keyword>
<comment type="caution">
    <text evidence="1">The sequence shown here is derived from an EMBL/GenBank/DDBJ whole genome shotgun (WGS) entry which is preliminary data.</text>
</comment>
<proteinExistence type="predicted"/>
<dbReference type="Proteomes" id="UP001163603">
    <property type="component" value="Chromosome 9"/>
</dbReference>
<name>A0ACC0XZ61_9ROSI</name>
<protein>
    <submittedName>
        <fullName evidence="1">Uncharacterized protein</fullName>
    </submittedName>
</protein>
<evidence type="ECO:0000313" key="1">
    <source>
        <dbReference type="EMBL" id="KAJ0027178.1"/>
    </source>
</evidence>
<gene>
    <name evidence="1" type="ORF">Pint_35272</name>
</gene>